<gene>
    <name evidence="2" type="ORF">IU459_15565</name>
</gene>
<dbReference type="EMBL" id="JADLQX010000010">
    <property type="protein sequence ID" value="MBF6298951.1"/>
    <property type="molecule type" value="Genomic_DNA"/>
</dbReference>
<dbReference type="RefSeq" id="WP_195130235.1">
    <property type="nucleotide sequence ID" value="NZ_JADLQX010000010.1"/>
</dbReference>
<comment type="caution">
    <text evidence="2">The sequence shown here is derived from an EMBL/GenBank/DDBJ whole genome shotgun (WGS) entry which is preliminary data.</text>
</comment>
<evidence type="ECO:0000256" key="1">
    <source>
        <dbReference type="SAM" id="MobiDB-lite"/>
    </source>
</evidence>
<keyword evidence="3" id="KW-1185">Reference proteome</keyword>
<evidence type="ECO:0000313" key="2">
    <source>
        <dbReference type="EMBL" id="MBF6298951.1"/>
    </source>
</evidence>
<accession>A0ABS0CQP1</accession>
<feature type="region of interest" description="Disordered" evidence="1">
    <location>
        <begin position="1"/>
        <end position="30"/>
    </location>
</feature>
<name>A0ABS0CQP1_9NOCA</name>
<protein>
    <submittedName>
        <fullName evidence="2">Uncharacterized protein</fullName>
    </submittedName>
</protein>
<evidence type="ECO:0000313" key="3">
    <source>
        <dbReference type="Proteomes" id="UP000702209"/>
    </source>
</evidence>
<reference evidence="2 3" key="1">
    <citation type="submission" date="2020-10" db="EMBL/GenBank/DDBJ databases">
        <title>Identification of Nocardia species via Next-generation sequencing and recognition of intraspecies genetic diversity.</title>
        <authorList>
            <person name="Li P."/>
            <person name="Li P."/>
            <person name="Lu B."/>
        </authorList>
    </citation>
    <scope>NUCLEOTIDE SEQUENCE [LARGE SCALE GENOMIC DNA]</scope>
    <source>
        <strain evidence="2 3">BJ06-0157</strain>
    </source>
</reference>
<organism evidence="2 3">
    <name type="scientific">Nocardia amamiensis</name>
    <dbReference type="NCBI Taxonomy" id="404578"/>
    <lineage>
        <taxon>Bacteria</taxon>
        <taxon>Bacillati</taxon>
        <taxon>Actinomycetota</taxon>
        <taxon>Actinomycetes</taxon>
        <taxon>Mycobacteriales</taxon>
        <taxon>Nocardiaceae</taxon>
        <taxon>Nocardia</taxon>
    </lineage>
</organism>
<proteinExistence type="predicted"/>
<dbReference type="Proteomes" id="UP000702209">
    <property type="component" value="Unassembled WGS sequence"/>
</dbReference>
<sequence>MPPLPSSNDADHAEQHTFACRTDQEAGLDTTALTPLAERIRGAFESAGTDDRIEQSFLTPFPDEDYPFAY</sequence>